<evidence type="ECO:0000259" key="4">
    <source>
        <dbReference type="PROSITE" id="PS01124"/>
    </source>
</evidence>
<feature type="domain" description="HTH araC/xylS-type" evidence="4">
    <location>
        <begin position="198"/>
        <end position="296"/>
    </location>
</feature>
<dbReference type="SMART" id="SM00342">
    <property type="entry name" value="HTH_ARAC"/>
    <property type="match status" value="1"/>
</dbReference>
<dbReference type="PANTHER" id="PTHR46796:SF6">
    <property type="entry name" value="ARAC SUBFAMILY"/>
    <property type="match status" value="1"/>
</dbReference>
<evidence type="ECO:0000256" key="3">
    <source>
        <dbReference type="ARBA" id="ARBA00023163"/>
    </source>
</evidence>
<dbReference type="PANTHER" id="PTHR46796">
    <property type="entry name" value="HTH-TYPE TRANSCRIPTIONAL ACTIVATOR RHAS-RELATED"/>
    <property type="match status" value="1"/>
</dbReference>
<dbReference type="PROSITE" id="PS01124">
    <property type="entry name" value="HTH_ARAC_FAMILY_2"/>
    <property type="match status" value="1"/>
</dbReference>
<dbReference type="OrthoDB" id="9809338at2"/>
<keyword evidence="2" id="KW-0238">DNA-binding</keyword>
<dbReference type="SUPFAM" id="SSF46689">
    <property type="entry name" value="Homeodomain-like"/>
    <property type="match status" value="2"/>
</dbReference>
<dbReference type="PROSITE" id="PS00041">
    <property type="entry name" value="HTH_ARAC_FAMILY_1"/>
    <property type="match status" value="1"/>
</dbReference>
<dbReference type="InterPro" id="IPR018060">
    <property type="entry name" value="HTH_AraC"/>
</dbReference>
<keyword evidence="6" id="KW-1185">Reference proteome</keyword>
<dbReference type="Gene3D" id="1.10.10.60">
    <property type="entry name" value="Homeodomain-like"/>
    <property type="match status" value="2"/>
</dbReference>
<name>A0A3D9H2J1_9PROT</name>
<organism evidence="5 6">
    <name type="scientific">Aestuariispira insulae</name>
    <dbReference type="NCBI Taxonomy" id="1461337"/>
    <lineage>
        <taxon>Bacteria</taxon>
        <taxon>Pseudomonadati</taxon>
        <taxon>Pseudomonadota</taxon>
        <taxon>Alphaproteobacteria</taxon>
        <taxon>Rhodospirillales</taxon>
        <taxon>Kiloniellaceae</taxon>
        <taxon>Aestuariispira</taxon>
    </lineage>
</organism>
<evidence type="ECO:0000256" key="1">
    <source>
        <dbReference type="ARBA" id="ARBA00023015"/>
    </source>
</evidence>
<dbReference type="EMBL" id="QRDW01000020">
    <property type="protein sequence ID" value="RED43719.1"/>
    <property type="molecule type" value="Genomic_DNA"/>
</dbReference>
<dbReference type="GO" id="GO:0003700">
    <property type="term" value="F:DNA-binding transcription factor activity"/>
    <property type="evidence" value="ECO:0007669"/>
    <property type="project" value="InterPro"/>
</dbReference>
<reference evidence="5 6" key="1">
    <citation type="submission" date="2018-07" db="EMBL/GenBank/DDBJ databases">
        <title>Genomic Encyclopedia of Type Strains, Phase III (KMG-III): the genomes of soil and plant-associated and newly described type strains.</title>
        <authorList>
            <person name="Whitman W."/>
        </authorList>
    </citation>
    <scope>NUCLEOTIDE SEQUENCE [LARGE SCALE GENOMIC DNA]</scope>
    <source>
        <strain evidence="5 6">CECT 8488</strain>
    </source>
</reference>
<dbReference type="InterPro" id="IPR018062">
    <property type="entry name" value="HTH_AraC-typ_CS"/>
</dbReference>
<evidence type="ECO:0000256" key="2">
    <source>
        <dbReference type="ARBA" id="ARBA00023125"/>
    </source>
</evidence>
<gene>
    <name evidence="5" type="ORF">DFP90_1203</name>
</gene>
<dbReference type="InterPro" id="IPR050204">
    <property type="entry name" value="AraC_XylS_family_regulators"/>
</dbReference>
<dbReference type="InterPro" id="IPR009057">
    <property type="entry name" value="Homeodomain-like_sf"/>
</dbReference>
<proteinExistence type="predicted"/>
<keyword evidence="3" id="KW-0804">Transcription</keyword>
<evidence type="ECO:0000313" key="5">
    <source>
        <dbReference type="EMBL" id="RED43719.1"/>
    </source>
</evidence>
<accession>A0A3D9H2J1</accession>
<evidence type="ECO:0000313" key="6">
    <source>
        <dbReference type="Proteomes" id="UP000256845"/>
    </source>
</evidence>
<dbReference type="Proteomes" id="UP000256845">
    <property type="component" value="Unassembled WGS sequence"/>
</dbReference>
<dbReference type="Pfam" id="PF12833">
    <property type="entry name" value="HTH_18"/>
    <property type="match status" value="1"/>
</dbReference>
<dbReference type="AlphaFoldDB" id="A0A3D9H2J1"/>
<keyword evidence="1" id="KW-0805">Transcription regulation</keyword>
<protein>
    <submittedName>
        <fullName evidence="5">AraC family transcriptional regulator</fullName>
    </submittedName>
</protein>
<sequence length="301" mass="34374">MVRSNKAGLCHGIDVLKDNGARIDREIEFGADLGLYVWTAESTTDCWKFPSGRLHNSISHSLQGAEGIRRRSDSSVLSKRQGDLIAFFADESWDSQLTADLTAFNLYYKPQYLECLAMSAFDKELPNLDIARARLGEDDVIRNVINRFILPARWRDAGNEIYLSHMIHMVLYRFMSLSVEGLDTLQNRVGGLAEKKAKEVEEFMRANLSEKLSVSQLAELTGMSVFHFLRSFKIRFSVTPYQYLSKLRLERAKNLLLTTQRPISDIALDCGFSNQSHLTMRFKKAIDLTPGQYRGCQRLFQ</sequence>
<comment type="caution">
    <text evidence="5">The sequence shown here is derived from an EMBL/GenBank/DDBJ whole genome shotgun (WGS) entry which is preliminary data.</text>
</comment>
<dbReference type="GO" id="GO:0043565">
    <property type="term" value="F:sequence-specific DNA binding"/>
    <property type="evidence" value="ECO:0007669"/>
    <property type="project" value="InterPro"/>
</dbReference>